<dbReference type="Gene3D" id="1.10.630.10">
    <property type="entry name" value="Cytochrome P450"/>
    <property type="match status" value="1"/>
</dbReference>
<keyword evidence="7 10" id="KW-0503">Monooxygenase</keyword>
<dbReference type="InterPro" id="IPR002401">
    <property type="entry name" value="Cyt_P450_E_grp-I"/>
</dbReference>
<evidence type="ECO:0000256" key="10">
    <source>
        <dbReference type="RuleBase" id="RU000461"/>
    </source>
</evidence>
<dbReference type="InterPro" id="IPR036396">
    <property type="entry name" value="Cyt_P450_sf"/>
</dbReference>
<evidence type="ECO:0000256" key="3">
    <source>
        <dbReference type="ARBA" id="ARBA00010617"/>
    </source>
</evidence>
<dbReference type="PRINTS" id="PR00385">
    <property type="entry name" value="P450"/>
</dbReference>
<protein>
    <submittedName>
        <fullName evidence="11">Cytochrome P450 4V2 (inferred by orthology to a human protein)</fullName>
    </submittedName>
</protein>
<keyword evidence="5" id="KW-0256">Endoplasmic reticulum</keyword>
<evidence type="ECO:0000256" key="6">
    <source>
        <dbReference type="ARBA" id="ARBA00023004"/>
    </source>
</evidence>
<keyword evidence="6 9" id="KW-0408">Iron</keyword>
<evidence type="ECO:0000256" key="9">
    <source>
        <dbReference type="PIRSR" id="PIRSR602401-1"/>
    </source>
</evidence>
<dbReference type="PROSITE" id="PS00086">
    <property type="entry name" value="CYTOCHROME_P450"/>
    <property type="match status" value="1"/>
</dbReference>
<dbReference type="InterPro" id="IPR017972">
    <property type="entry name" value="Cyt_P450_CS"/>
</dbReference>
<reference evidence="11" key="1">
    <citation type="submission" date="2017-02" db="UniProtKB">
        <authorList>
            <consortium name="WormBaseParasite"/>
        </authorList>
    </citation>
    <scope>IDENTIFICATION</scope>
</reference>
<dbReference type="GO" id="GO:0004497">
    <property type="term" value="F:monooxygenase activity"/>
    <property type="evidence" value="ECO:0007669"/>
    <property type="project" value="UniProtKB-KW"/>
</dbReference>
<evidence type="ECO:0000256" key="7">
    <source>
        <dbReference type="ARBA" id="ARBA00023033"/>
    </source>
</evidence>
<dbReference type="GO" id="GO:0016705">
    <property type="term" value="F:oxidoreductase activity, acting on paired donors, with incorporation or reduction of molecular oxygen"/>
    <property type="evidence" value="ECO:0007669"/>
    <property type="project" value="InterPro"/>
</dbReference>
<comment type="subcellular location">
    <subcellularLocation>
        <location evidence="2">Endoplasmic reticulum membrane</location>
    </subcellularLocation>
</comment>
<proteinExistence type="inferred from homology"/>
<sequence length="218" mass="25238">LEGVQEEVDTFTFEVISCYVGHDTTSASMNWFLHLMGVHPQIQAKVHKEIDEILGEEDRPITYEDLGNLRYLEACLKEALRLFPSVPIIARLLTEDTKIKDRILPKGMGVVISPSMVHRDPKYWSDPEVYNPERFIDSDFKQPYSYIPFSAGARNCIGQRFAMMEEKCVLATLLRRLKIKSKLRTDQMRVSAELVIRPMLGNYIRFEKRSYGDYVQIA</sequence>
<keyword evidence="4 9" id="KW-0349">Heme</keyword>
<organism evidence="11">
    <name type="scientific">Anisakis simplex</name>
    <name type="common">Herring worm</name>
    <dbReference type="NCBI Taxonomy" id="6269"/>
    <lineage>
        <taxon>Eukaryota</taxon>
        <taxon>Metazoa</taxon>
        <taxon>Ecdysozoa</taxon>
        <taxon>Nematoda</taxon>
        <taxon>Chromadorea</taxon>
        <taxon>Rhabditida</taxon>
        <taxon>Spirurina</taxon>
        <taxon>Ascaridomorpha</taxon>
        <taxon>Ascaridoidea</taxon>
        <taxon>Anisakidae</taxon>
        <taxon>Anisakis</taxon>
        <taxon>Anisakis simplex complex</taxon>
    </lineage>
</organism>
<dbReference type="GO" id="GO:0020037">
    <property type="term" value="F:heme binding"/>
    <property type="evidence" value="ECO:0007669"/>
    <property type="project" value="InterPro"/>
</dbReference>
<evidence type="ECO:0000256" key="1">
    <source>
        <dbReference type="ARBA" id="ARBA00001971"/>
    </source>
</evidence>
<evidence type="ECO:0000313" key="11">
    <source>
        <dbReference type="WBParaSite" id="ASIM_0001574601-mRNA-1"/>
    </source>
</evidence>
<evidence type="ECO:0000256" key="2">
    <source>
        <dbReference type="ARBA" id="ARBA00004586"/>
    </source>
</evidence>
<dbReference type="GO" id="GO:0005506">
    <property type="term" value="F:iron ion binding"/>
    <property type="evidence" value="ECO:0007669"/>
    <property type="project" value="InterPro"/>
</dbReference>
<dbReference type="InterPro" id="IPR001128">
    <property type="entry name" value="Cyt_P450"/>
</dbReference>
<evidence type="ECO:0000256" key="4">
    <source>
        <dbReference type="ARBA" id="ARBA00022617"/>
    </source>
</evidence>
<comment type="similarity">
    <text evidence="3 10">Belongs to the cytochrome P450 family.</text>
</comment>
<dbReference type="PANTHER" id="PTHR24291:SF189">
    <property type="entry name" value="CYTOCHROME P450 4C3-RELATED"/>
    <property type="match status" value="1"/>
</dbReference>
<dbReference type="PANTHER" id="PTHR24291">
    <property type="entry name" value="CYTOCHROME P450 FAMILY 4"/>
    <property type="match status" value="1"/>
</dbReference>
<keyword evidence="9 10" id="KW-0479">Metal-binding</keyword>
<dbReference type="AlphaFoldDB" id="A0A0M3K455"/>
<dbReference type="PRINTS" id="PR00463">
    <property type="entry name" value="EP450I"/>
</dbReference>
<keyword evidence="8" id="KW-0472">Membrane</keyword>
<dbReference type="SUPFAM" id="SSF48264">
    <property type="entry name" value="Cytochrome P450"/>
    <property type="match status" value="1"/>
</dbReference>
<accession>A0A0M3K455</accession>
<dbReference type="Pfam" id="PF00067">
    <property type="entry name" value="p450"/>
    <property type="match status" value="1"/>
</dbReference>
<feature type="binding site" description="axial binding residue" evidence="9">
    <location>
        <position position="156"/>
    </location>
    <ligand>
        <name>heme</name>
        <dbReference type="ChEBI" id="CHEBI:30413"/>
    </ligand>
    <ligandPart>
        <name>Fe</name>
        <dbReference type="ChEBI" id="CHEBI:18248"/>
    </ligandPart>
</feature>
<dbReference type="WBParaSite" id="ASIM_0001574601-mRNA-1">
    <property type="protein sequence ID" value="ASIM_0001574601-mRNA-1"/>
    <property type="gene ID" value="ASIM_0001574601"/>
</dbReference>
<name>A0A0M3K455_ANISI</name>
<keyword evidence="10" id="KW-0560">Oxidoreductase</keyword>
<dbReference type="InterPro" id="IPR050196">
    <property type="entry name" value="Cytochrome_P450_Monoox"/>
</dbReference>
<dbReference type="GO" id="GO:0005789">
    <property type="term" value="C:endoplasmic reticulum membrane"/>
    <property type="evidence" value="ECO:0007669"/>
    <property type="project" value="UniProtKB-SubCell"/>
</dbReference>
<evidence type="ECO:0000256" key="5">
    <source>
        <dbReference type="ARBA" id="ARBA00022824"/>
    </source>
</evidence>
<comment type="cofactor">
    <cofactor evidence="1 9">
        <name>heme</name>
        <dbReference type="ChEBI" id="CHEBI:30413"/>
    </cofactor>
</comment>
<evidence type="ECO:0000256" key="8">
    <source>
        <dbReference type="ARBA" id="ARBA00023136"/>
    </source>
</evidence>